<name>A0A833YTX7_9CHIR</name>
<keyword evidence="1" id="KW-0472">Membrane</keyword>
<evidence type="ECO:0000313" key="2">
    <source>
        <dbReference type="EMBL" id="KAF6081714.1"/>
    </source>
</evidence>
<keyword evidence="1" id="KW-1133">Transmembrane helix</keyword>
<feature type="transmembrane region" description="Helical" evidence="1">
    <location>
        <begin position="34"/>
        <end position="54"/>
    </location>
</feature>
<organism evidence="2 3">
    <name type="scientific">Phyllostomus discolor</name>
    <name type="common">pale spear-nosed bat</name>
    <dbReference type="NCBI Taxonomy" id="89673"/>
    <lineage>
        <taxon>Eukaryota</taxon>
        <taxon>Metazoa</taxon>
        <taxon>Chordata</taxon>
        <taxon>Craniata</taxon>
        <taxon>Vertebrata</taxon>
        <taxon>Euteleostomi</taxon>
        <taxon>Mammalia</taxon>
        <taxon>Eutheria</taxon>
        <taxon>Laurasiatheria</taxon>
        <taxon>Chiroptera</taxon>
        <taxon>Yangochiroptera</taxon>
        <taxon>Phyllostomidae</taxon>
        <taxon>Phyllostominae</taxon>
        <taxon>Phyllostomus</taxon>
    </lineage>
</organism>
<dbReference type="Proteomes" id="UP000664940">
    <property type="component" value="Unassembled WGS sequence"/>
</dbReference>
<sequence length="204" mass="22403">MYVDQLTDSTLSTHIYHLRLPGYPLLTNFNNLTLHVYSMVRIVCCTLVLVLFTLETSFFHLQPSSSAYSPSPISTMSLPEYTSPTRPLLPHSNCIHRSAGPPPSALLVLGFCTALVLRPAVLFIIPPPPLLVSLQWEPVFGPCSFSQSLSPVPQAISQLPLFPLPSRCPNLDLQNSVLSPLLLSQIFNYQTFPLGSAAIPFIST</sequence>
<evidence type="ECO:0000256" key="1">
    <source>
        <dbReference type="SAM" id="Phobius"/>
    </source>
</evidence>
<dbReference type="EMBL" id="JABVXQ010000013">
    <property type="protein sequence ID" value="KAF6081714.1"/>
    <property type="molecule type" value="Genomic_DNA"/>
</dbReference>
<reference evidence="2 3" key="1">
    <citation type="journal article" date="2020" name="Nature">
        <title>Six reference-quality genomes reveal evolution of bat adaptations.</title>
        <authorList>
            <person name="Jebb D."/>
            <person name="Huang Z."/>
            <person name="Pippel M."/>
            <person name="Hughes G.M."/>
            <person name="Lavrichenko K."/>
            <person name="Devanna P."/>
            <person name="Winkler S."/>
            <person name="Jermiin L.S."/>
            <person name="Skirmuntt E.C."/>
            <person name="Katzourakis A."/>
            <person name="Burkitt-Gray L."/>
            <person name="Ray D.A."/>
            <person name="Sullivan K.A.M."/>
            <person name="Roscito J.G."/>
            <person name="Kirilenko B.M."/>
            <person name="Davalos L.M."/>
            <person name="Corthals A.P."/>
            <person name="Power M.L."/>
            <person name="Jones G."/>
            <person name="Ransome R.D."/>
            <person name="Dechmann D.K.N."/>
            <person name="Locatelli A.G."/>
            <person name="Puechmaille S.J."/>
            <person name="Fedrigo O."/>
            <person name="Jarvis E.D."/>
            <person name="Hiller M."/>
            <person name="Vernes S.C."/>
            <person name="Myers E.W."/>
            <person name="Teeling E.C."/>
        </authorList>
    </citation>
    <scope>NUCLEOTIDE SEQUENCE [LARGE SCALE GENOMIC DNA]</scope>
    <source>
        <strain evidence="2">Bat1K_MPI-CBG_1</strain>
    </source>
</reference>
<protein>
    <submittedName>
        <fullName evidence="2">Uncharacterized protein</fullName>
    </submittedName>
</protein>
<gene>
    <name evidence="2" type="ORF">HJG60_008735</name>
</gene>
<accession>A0A833YTX7</accession>
<comment type="caution">
    <text evidence="2">The sequence shown here is derived from an EMBL/GenBank/DDBJ whole genome shotgun (WGS) entry which is preliminary data.</text>
</comment>
<dbReference type="AlphaFoldDB" id="A0A833YTX7"/>
<proteinExistence type="predicted"/>
<evidence type="ECO:0000313" key="3">
    <source>
        <dbReference type="Proteomes" id="UP000664940"/>
    </source>
</evidence>
<keyword evidence="1" id="KW-0812">Transmembrane</keyword>